<name>A0A6C0DMC7_9ZZZZ</name>
<dbReference type="EMBL" id="MN739638">
    <property type="protein sequence ID" value="QHT17492.1"/>
    <property type="molecule type" value="Genomic_DNA"/>
</dbReference>
<evidence type="ECO:0000256" key="1">
    <source>
        <dbReference type="SAM" id="Phobius"/>
    </source>
</evidence>
<organism evidence="2">
    <name type="scientific">viral metagenome</name>
    <dbReference type="NCBI Taxonomy" id="1070528"/>
    <lineage>
        <taxon>unclassified sequences</taxon>
        <taxon>metagenomes</taxon>
        <taxon>organismal metagenomes</taxon>
    </lineage>
</organism>
<dbReference type="AlphaFoldDB" id="A0A6C0DMC7"/>
<sequence>MLNTIFQKKNFSTILIIILLALFLVVAFMRYVKVNEGLSVGTDDITADSTKKPNEEKQIIQVIDVLG</sequence>
<proteinExistence type="predicted"/>
<reference evidence="2" key="1">
    <citation type="journal article" date="2020" name="Nature">
        <title>Giant virus diversity and host interactions through global metagenomics.</title>
        <authorList>
            <person name="Schulz F."/>
            <person name="Roux S."/>
            <person name="Paez-Espino D."/>
            <person name="Jungbluth S."/>
            <person name="Walsh D.A."/>
            <person name="Denef V.J."/>
            <person name="McMahon K.D."/>
            <person name="Konstantinidis K.T."/>
            <person name="Eloe-Fadrosh E.A."/>
            <person name="Kyrpides N.C."/>
            <person name="Woyke T."/>
        </authorList>
    </citation>
    <scope>NUCLEOTIDE SEQUENCE</scope>
    <source>
        <strain evidence="2">GVMAG-M-3300023174-24</strain>
    </source>
</reference>
<feature type="transmembrane region" description="Helical" evidence="1">
    <location>
        <begin position="12"/>
        <end position="32"/>
    </location>
</feature>
<keyword evidence="1" id="KW-1133">Transmembrane helix</keyword>
<accession>A0A6C0DMC7</accession>
<evidence type="ECO:0000313" key="2">
    <source>
        <dbReference type="EMBL" id="QHT17492.1"/>
    </source>
</evidence>
<protein>
    <submittedName>
        <fullName evidence="2">Uncharacterized protein</fullName>
    </submittedName>
</protein>
<keyword evidence="1" id="KW-0812">Transmembrane</keyword>
<keyword evidence="1" id="KW-0472">Membrane</keyword>